<dbReference type="AlphaFoldDB" id="A0A0U1P3P5"/>
<dbReference type="Proteomes" id="UP000199087">
    <property type="component" value="Unassembled WGS sequence"/>
</dbReference>
<feature type="transmembrane region" description="Helical" evidence="12">
    <location>
        <begin position="206"/>
        <end position="224"/>
    </location>
</feature>
<keyword evidence="4" id="KW-0479">Metal-binding</keyword>
<comment type="subcellular location">
    <subcellularLocation>
        <location evidence="1">Membrane</location>
        <topology evidence="1">Multi-pass membrane protein</topology>
    </subcellularLocation>
</comment>
<evidence type="ECO:0000256" key="5">
    <source>
        <dbReference type="ARBA" id="ARBA00022989"/>
    </source>
</evidence>
<evidence type="ECO:0000256" key="8">
    <source>
        <dbReference type="ARBA" id="ARBA00023133"/>
    </source>
</evidence>
<dbReference type="GO" id="GO:0016491">
    <property type="term" value="F:oxidoreductase activity"/>
    <property type="evidence" value="ECO:0007669"/>
    <property type="project" value="UniProtKB-KW"/>
</dbReference>
<proteinExistence type="predicted"/>
<protein>
    <submittedName>
        <fullName evidence="13">Cytochrome aa3 oxidase assembly protein</fullName>
    </submittedName>
</protein>
<evidence type="ECO:0000256" key="6">
    <source>
        <dbReference type="ARBA" id="ARBA00023002"/>
    </source>
</evidence>
<keyword evidence="5 12" id="KW-1133">Transmembrane helix</keyword>
<evidence type="ECO:0000313" key="14">
    <source>
        <dbReference type="Proteomes" id="UP000199087"/>
    </source>
</evidence>
<evidence type="ECO:0000256" key="12">
    <source>
        <dbReference type="SAM" id="Phobius"/>
    </source>
</evidence>
<evidence type="ECO:0000256" key="2">
    <source>
        <dbReference type="ARBA" id="ARBA00022475"/>
    </source>
</evidence>
<keyword evidence="2" id="KW-1003">Cell membrane</keyword>
<evidence type="ECO:0000313" key="13">
    <source>
        <dbReference type="EMBL" id="CRK84929.1"/>
    </source>
</evidence>
<keyword evidence="6" id="KW-0560">Oxidoreductase</keyword>
<sequence length="293" mass="32313">MRYIWLSIIAAATIFLVNIIGFVDTMTHSAMGCGSGYPLCNGKIFPDFSDYHSVIEYTHRMVVGLSSILLFIVSAVAWIRYKTKTIKVLVVFAVLGILGESTLGALTVMISLSPALLAAHLGIALISFAALVNMAYVIYHEEKKINYGGNMSPSFTFFSWFSFIVLYMAVYFGGYVAKTGSGEAFRGFPFPTENYAEVGQAFWIDVIHRSFALALVIIVFFLVRMARKNRDVRPDIYRLSLLSFLLILLQGFSGALLIYTHLSLGAVLVHISILTLLVGALSIICVQSSIKKS</sequence>
<evidence type="ECO:0000256" key="4">
    <source>
        <dbReference type="ARBA" id="ARBA00022723"/>
    </source>
</evidence>
<feature type="transmembrane region" description="Helical" evidence="12">
    <location>
        <begin position="88"/>
        <end position="110"/>
    </location>
</feature>
<dbReference type="InterPro" id="IPR003780">
    <property type="entry name" value="COX15/CtaA_fam"/>
</dbReference>
<feature type="transmembrane region" description="Helical" evidence="12">
    <location>
        <begin position="116"/>
        <end position="139"/>
    </location>
</feature>
<feature type="transmembrane region" description="Helical" evidence="12">
    <location>
        <begin position="265"/>
        <end position="286"/>
    </location>
</feature>
<comment type="pathway">
    <text evidence="11">Porphyrin-containing compound metabolism.</text>
</comment>
<keyword evidence="7" id="KW-0408">Iron</keyword>
<evidence type="ECO:0000256" key="11">
    <source>
        <dbReference type="ARBA" id="ARBA00023444"/>
    </source>
</evidence>
<dbReference type="Pfam" id="PF02628">
    <property type="entry name" value="COX15-CtaA"/>
    <property type="match status" value="1"/>
</dbReference>
<dbReference type="GO" id="GO:0046872">
    <property type="term" value="F:metal ion binding"/>
    <property type="evidence" value="ECO:0007669"/>
    <property type="project" value="UniProtKB-KW"/>
</dbReference>
<dbReference type="InterPro" id="IPR050450">
    <property type="entry name" value="COX15/CtaA_HemeA_synthase"/>
</dbReference>
<dbReference type="GO" id="GO:0016020">
    <property type="term" value="C:membrane"/>
    <property type="evidence" value="ECO:0007669"/>
    <property type="project" value="UniProtKB-SubCell"/>
</dbReference>
<gene>
    <name evidence="13" type="ORF">BN000_04988</name>
</gene>
<dbReference type="OrthoDB" id="9816428at2"/>
<feature type="transmembrane region" description="Helical" evidence="12">
    <location>
        <begin position="61"/>
        <end position="81"/>
    </location>
</feature>
<dbReference type="STRING" id="1499688.BN000_04988"/>
<dbReference type="GO" id="GO:0006784">
    <property type="term" value="P:heme A biosynthetic process"/>
    <property type="evidence" value="ECO:0007669"/>
    <property type="project" value="InterPro"/>
</dbReference>
<keyword evidence="3 12" id="KW-0812">Transmembrane</keyword>
<dbReference type="EMBL" id="CVRB01000006">
    <property type="protein sequence ID" value="CRK84929.1"/>
    <property type="molecule type" value="Genomic_DNA"/>
</dbReference>
<dbReference type="PANTHER" id="PTHR35457:SF1">
    <property type="entry name" value="HEME A SYNTHASE"/>
    <property type="match status" value="1"/>
</dbReference>
<organism evidence="13 14">
    <name type="scientific">Neobacillus massiliamazoniensis</name>
    <dbReference type="NCBI Taxonomy" id="1499688"/>
    <lineage>
        <taxon>Bacteria</taxon>
        <taxon>Bacillati</taxon>
        <taxon>Bacillota</taxon>
        <taxon>Bacilli</taxon>
        <taxon>Bacillales</taxon>
        <taxon>Bacillaceae</taxon>
        <taxon>Neobacillus</taxon>
    </lineage>
</organism>
<evidence type="ECO:0000256" key="3">
    <source>
        <dbReference type="ARBA" id="ARBA00022692"/>
    </source>
</evidence>
<reference evidence="14" key="1">
    <citation type="submission" date="2015-05" db="EMBL/GenBank/DDBJ databases">
        <authorList>
            <person name="Urmite Genomes"/>
        </authorList>
    </citation>
    <scope>NUCLEOTIDE SEQUENCE [LARGE SCALE GENOMIC DNA]</scope>
    <source>
        <strain evidence="14">LF1</strain>
    </source>
</reference>
<accession>A0A0U1P3P5</accession>
<evidence type="ECO:0000256" key="1">
    <source>
        <dbReference type="ARBA" id="ARBA00004141"/>
    </source>
</evidence>
<evidence type="ECO:0000256" key="10">
    <source>
        <dbReference type="ARBA" id="ARBA00023157"/>
    </source>
</evidence>
<keyword evidence="8" id="KW-0350">Heme biosynthesis</keyword>
<keyword evidence="9 12" id="KW-0472">Membrane</keyword>
<dbReference type="PANTHER" id="PTHR35457">
    <property type="entry name" value="HEME A SYNTHASE"/>
    <property type="match status" value="1"/>
</dbReference>
<evidence type="ECO:0000256" key="9">
    <source>
        <dbReference type="ARBA" id="ARBA00023136"/>
    </source>
</evidence>
<feature type="transmembrane region" description="Helical" evidence="12">
    <location>
        <begin position="151"/>
        <end position="172"/>
    </location>
</feature>
<keyword evidence="14" id="KW-1185">Reference proteome</keyword>
<dbReference type="RefSeq" id="WP_090639400.1">
    <property type="nucleotide sequence ID" value="NZ_CVRB01000006.1"/>
</dbReference>
<evidence type="ECO:0000256" key="7">
    <source>
        <dbReference type="ARBA" id="ARBA00023004"/>
    </source>
</evidence>
<name>A0A0U1P3P5_9BACI</name>
<keyword evidence="10" id="KW-1015">Disulfide bond</keyword>
<feature type="transmembrane region" description="Helical" evidence="12">
    <location>
        <begin position="236"/>
        <end position="259"/>
    </location>
</feature>